<dbReference type="Proteomes" id="UP000623678">
    <property type="component" value="Unassembled WGS sequence"/>
</dbReference>
<name>A0A926IHD8_9FIRM</name>
<keyword evidence="5" id="KW-1185">Reference proteome</keyword>
<dbReference type="InterPro" id="IPR031107">
    <property type="entry name" value="Small_HSP"/>
</dbReference>
<sequence>MFDLMPFERRQNSLFNYFDDFEKNFFGDMGSSLTAFRTDILDKGDKYVLQAELPGFNKEDIHVDIDGDCLTIHAEHKEETEDKKHSYIRRERRYGSFARNFDISAIKADAIEAKYDNGVLELELPKRGEEEKKPQKIEIK</sequence>
<dbReference type="InterPro" id="IPR002068">
    <property type="entry name" value="A-crystallin/Hsp20_dom"/>
</dbReference>
<evidence type="ECO:0000313" key="4">
    <source>
        <dbReference type="EMBL" id="MBC8585181.1"/>
    </source>
</evidence>
<dbReference type="RefSeq" id="WP_262394969.1">
    <property type="nucleotide sequence ID" value="NZ_JACRTD010000004.1"/>
</dbReference>
<dbReference type="Pfam" id="PF00011">
    <property type="entry name" value="HSP20"/>
    <property type="match status" value="1"/>
</dbReference>
<comment type="similarity">
    <text evidence="1 2">Belongs to the small heat shock protein (HSP20) family.</text>
</comment>
<feature type="domain" description="SHSP" evidence="3">
    <location>
        <begin position="29"/>
        <end position="140"/>
    </location>
</feature>
<dbReference type="InterPro" id="IPR008978">
    <property type="entry name" value="HSP20-like_chaperone"/>
</dbReference>
<reference evidence="4" key="1">
    <citation type="submission" date="2020-08" db="EMBL/GenBank/DDBJ databases">
        <title>Genome public.</title>
        <authorList>
            <person name="Liu C."/>
            <person name="Sun Q."/>
        </authorList>
    </citation>
    <scope>NUCLEOTIDE SEQUENCE</scope>
    <source>
        <strain evidence="4">NSJ-64</strain>
    </source>
</reference>
<comment type="caution">
    <text evidence="4">The sequence shown here is derived from an EMBL/GenBank/DDBJ whole genome shotgun (WGS) entry which is preliminary data.</text>
</comment>
<dbReference type="PANTHER" id="PTHR11527">
    <property type="entry name" value="HEAT-SHOCK PROTEIN 20 FAMILY MEMBER"/>
    <property type="match status" value="1"/>
</dbReference>
<dbReference type="EMBL" id="JACRTD010000004">
    <property type="protein sequence ID" value="MBC8585181.1"/>
    <property type="molecule type" value="Genomic_DNA"/>
</dbReference>
<evidence type="ECO:0000259" key="3">
    <source>
        <dbReference type="PROSITE" id="PS01031"/>
    </source>
</evidence>
<dbReference type="AlphaFoldDB" id="A0A926IHD8"/>
<accession>A0A926IHD8</accession>
<organism evidence="4 5">
    <name type="scientific">Youxingia wuxianensis</name>
    <dbReference type="NCBI Taxonomy" id="2763678"/>
    <lineage>
        <taxon>Bacteria</taxon>
        <taxon>Bacillati</taxon>
        <taxon>Bacillota</taxon>
        <taxon>Clostridia</taxon>
        <taxon>Eubacteriales</taxon>
        <taxon>Oscillospiraceae</taxon>
        <taxon>Youxingia</taxon>
    </lineage>
</organism>
<proteinExistence type="inferred from homology"/>
<gene>
    <name evidence="4" type="ORF">H8705_06250</name>
</gene>
<protein>
    <submittedName>
        <fullName evidence="4">Hsp20/alpha crystallin family protein</fullName>
    </submittedName>
</protein>
<evidence type="ECO:0000256" key="1">
    <source>
        <dbReference type="PROSITE-ProRule" id="PRU00285"/>
    </source>
</evidence>
<dbReference type="SUPFAM" id="SSF49764">
    <property type="entry name" value="HSP20-like chaperones"/>
    <property type="match status" value="1"/>
</dbReference>
<evidence type="ECO:0000256" key="2">
    <source>
        <dbReference type="RuleBase" id="RU003616"/>
    </source>
</evidence>
<evidence type="ECO:0000313" key="5">
    <source>
        <dbReference type="Proteomes" id="UP000623678"/>
    </source>
</evidence>
<dbReference type="CDD" id="cd06471">
    <property type="entry name" value="ACD_LpsHSP_like"/>
    <property type="match status" value="1"/>
</dbReference>
<dbReference type="Gene3D" id="2.60.40.790">
    <property type="match status" value="1"/>
</dbReference>
<dbReference type="PROSITE" id="PS01031">
    <property type="entry name" value="SHSP"/>
    <property type="match status" value="1"/>
</dbReference>